<keyword evidence="5" id="KW-0378">Hydrolase</keyword>
<evidence type="ECO:0000256" key="4">
    <source>
        <dbReference type="ARBA" id="ARBA00023315"/>
    </source>
</evidence>
<organism evidence="5 6">
    <name type="scientific">Nibrella saemangeumensis</name>
    <dbReference type="NCBI Taxonomy" id="1084526"/>
    <lineage>
        <taxon>Bacteria</taxon>
        <taxon>Pseudomonadati</taxon>
        <taxon>Bacteroidota</taxon>
        <taxon>Cytophagia</taxon>
        <taxon>Cytophagales</taxon>
        <taxon>Spirosomataceae</taxon>
        <taxon>Nibrella</taxon>
    </lineage>
</organism>
<dbReference type="RefSeq" id="WP_345240928.1">
    <property type="nucleotide sequence ID" value="NZ_BAABHD010000005.1"/>
</dbReference>
<dbReference type="PANTHER" id="PTHR23416:SF23">
    <property type="entry name" value="ACETYLTRANSFERASE C18B11.09C-RELATED"/>
    <property type="match status" value="1"/>
</dbReference>
<dbReference type="CDD" id="cd04647">
    <property type="entry name" value="LbH_MAT_like"/>
    <property type="match status" value="1"/>
</dbReference>
<keyword evidence="4 5" id="KW-0012">Acyltransferase</keyword>
<proteinExistence type="inferred from homology"/>
<dbReference type="EMBL" id="BAABHD010000005">
    <property type="protein sequence ID" value="GAA4449321.1"/>
    <property type="molecule type" value="Genomic_DNA"/>
</dbReference>
<dbReference type="Proteomes" id="UP001501175">
    <property type="component" value="Unassembled WGS sequence"/>
</dbReference>
<gene>
    <name evidence="5" type="ORF">GCM10023189_08640</name>
</gene>
<dbReference type="Pfam" id="PF00132">
    <property type="entry name" value="Hexapep"/>
    <property type="match status" value="1"/>
</dbReference>
<dbReference type="Pfam" id="PF14602">
    <property type="entry name" value="Hexapep_2"/>
    <property type="match status" value="1"/>
</dbReference>
<evidence type="ECO:0000313" key="6">
    <source>
        <dbReference type="Proteomes" id="UP001501175"/>
    </source>
</evidence>
<evidence type="ECO:0000256" key="1">
    <source>
        <dbReference type="ARBA" id="ARBA00007274"/>
    </source>
</evidence>
<dbReference type="InterPro" id="IPR001451">
    <property type="entry name" value="Hexapep"/>
</dbReference>
<dbReference type="GO" id="GO:0016787">
    <property type="term" value="F:hydrolase activity"/>
    <property type="evidence" value="ECO:0007669"/>
    <property type="project" value="UniProtKB-KW"/>
</dbReference>
<evidence type="ECO:0000256" key="2">
    <source>
        <dbReference type="ARBA" id="ARBA00022679"/>
    </source>
</evidence>
<keyword evidence="3" id="KW-0677">Repeat</keyword>
<dbReference type="GO" id="GO:0016746">
    <property type="term" value="F:acyltransferase activity"/>
    <property type="evidence" value="ECO:0007669"/>
    <property type="project" value="UniProtKB-KW"/>
</dbReference>
<dbReference type="Gene3D" id="2.160.10.10">
    <property type="entry name" value="Hexapeptide repeat proteins"/>
    <property type="match status" value="1"/>
</dbReference>
<dbReference type="PROSITE" id="PS00101">
    <property type="entry name" value="HEXAPEP_TRANSFERASES"/>
    <property type="match status" value="1"/>
</dbReference>
<dbReference type="InterPro" id="IPR011004">
    <property type="entry name" value="Trimer_LpxA-like_sf"/>
</dbReference>
<keyword evidence="2" id="KW-0808">Transferase</keyword>
<evidence type="ECO:0000256" key="3">
    <source>
        <dbReference type="ARBA" id="ARBA00022737"/>
    </source>
</evidence>
<dbReference type="PANTHER" id="PTHR23416">
    <property type="entry name" value="SIALIC ACID SYNTHASE-RELATED"/>
    <property type="match status" value="1"/>
</dbReference>
<protein>
    <submittedName>
        <fullName evidence="5">Acyltransferase</fullName>
    </submittedName>
</protein>
<reference evidence="6" key="1">
    <citation type="journal article" date="2019" name="Int. J. Syst. Evol. Microbiol.">
        <title>The Global Catalogue of Microorganisms (GCM) 10K type strain sequencing project: providing services to taxonomists for standard genome sequencing and annotation.</title>
        <authorList>
            <consortium name="The Broad Institute Genomics Platform"/>
            <consortium name="The Broad Institute Genome Sequencing Center for Infectious Disease"/>
            <person name="Wu L."/>
            <person name="Ma J."/>
        </authorList>
    </citation>
    <scope>NUCLEOTIDE SEQUENCE [LARGE SCALE GENOMIC DNA]</scope>
    <source>
        <strain evidence="6">JCM 17927</strain>
    </source>
</reference>
<sequence>MLFSGSIKRYLSDNPSLKQVVHRLLIPRHEARPRRWVSWFVNPFIHRRHRTSTIRSSCRLDVLPFNPFALGAYSVIEDFTVVNNGVGAVTIGDNCTVGIGSVVIGPVTIGSDVIIAQHVVLSGLNHSYEDIQTPIHRQPVTTRPIVIEDECWLGANAVITAGVTIGRHSVVAGGSVVTRDVPPYSVVGGNPARVLKQYDEATKQWMKPGATPAAPVPTRLEAAE</sequence>
<accession>A0ABP8MEF4</accession>
<dbReference type="InterPro" id="IPR051159">
    <property type="entry name" value="Hexapeptide_acetyltransf"/>
</dbReference>
<evidence type="ECO:0000313" key="5">
    <source>
        <dbReference type="EMBL" id="GAA4449321.1"/>
    </source>
</evidence>
<name>A0ABP8MEF4_9BACT</name>
<comment type="caution">
    <text evidence="5">The sequence shown here is derived from an EMBL/GenBank/DDBJ whole genome shotgun (WGS) entry which is preliminary data.</text>
</comment>
<comment type="similarity">
    <text evidence="1">Belongs to the transferase hexapeptide repeat family.</text>
</comment>
<dbReference type="SUPFAM" id="SSF51161">
    <property type="entry name" value="Trimeric LpxA-like enzymes"/>
    <property type="match status" value="1"/>
</dbReference>
<keyword evidence="6" id="KW-1185">Reference proteome</keyword>
<dbReference type="InterPro" id="IPR018357">
    <property type="entry name" value="Hexapep_transf_CS"/>
</dbReference>